<comment type="caution">
    <text evidence="3">The sequence shown here is derived from an EMBL/GenBank/DDBJ whole genome shotgun (WGS) entry which is preliminary data.</text>
</comment>
<dbReference type="GeneID" id="29988744"/>
<dbReference type="Proteomes" id="UP000054821">
    <property type="component" value="Unassembled WGS sequence"/>
</dbReference>
<gene>
    <name evidence="4" type="ORF">TGAM01_v201132</name>
    <name evidence="3" type="ORF">TGAMA5MH_10647</name>
</gene>
<feature type="compositionally biased region" description="Low complexity" evidence="1">
    <location>
        <begin position="1"/>
        <end position="12"/>
    </location>
</feature>
<dbReference type="Proteomes" id="UP000236546">
    <property type="component" value="Unassembled WGS sequence"/>
</dbReference>
<accession>A0A2K0SW80</accession>
<dbReference type="STRING" id="398673.A0A2K0SW80"/>
<evidence type="ECO:0000259" key="2">
    <source>
        <dbReference type="Pfam" id="PF26434"/>
    </source>
</evidence>
<dbReference type="AlphaFoldDB" id="A0A2K0SW80"/>
<protein>
    <recommendedName>
        <fullName evidence="2">YAG7-like dimerisation domain-containing protein</fullName>
    </recommendedName>
</protein>
<reference evidence="3 6" key="2">
    <citation type="submission" date="2017-02" db="EMBL/GenBank/DDBJ databases">
        <title>Genomes of Trichoderma spp. with biocontrol activity.</title>
        <authorList>
            <person name="Gardiner D."/>
            <person name="Kazan K."/>
            <person name="Vos C."/>
            <person name="Harvey P."/>
        </authorList>
    </citation>
    <scope>NUCLEOTIDE SEQUENCE [LARGE SCALE GENOMIC DNA]</scope>
    <source>
        <strain evidence="3 6">A5MH</strain>
    </source>
</reference>
<organism evidence="3 6">
    <name type="scientific">Trichoderma gamsii</name>
    <dbReference type="NCBI Taxonomy" id="398673"/>
    <lineage>
        <taxon>Eukaryota</taxon>
        <taxon>Fungi</taxon>
        <taxon>Dikarya</taxon>
        <taxon>Ascomycota</taxon>
        <taxon>Pezizomycotina</taxon>
        <taxon>Sordariomycetes</taxon>
        <taxon>Hypocreomycetidae</taxon>
        <taxon>Hypocreales</taxon>
        <taxon>Hypocreaceae</taxon>
        <taxon>Trichoderma</taxon>
    </lineage>
</organism>
<name>A0A2K0SW80_9HYPO</name>
<feature type="compositionally biased region" description="Basic and acidic residues" evidence="1">
    <location>
        <begin position="386"/>
        <end position="422"/>
    </location>
</feature>
<feature type="region of interest" description="Disordered" evidence="1">
    <location>
        <begin position="353"/>
        <end position="437"/>
    </location>
</feature>
<evidence type="ECO:0000313" key="5">
    <source>
        <dbReference type="Proteomes" id="UP000054821"/>
    </source>
</evidence>
<feature type="compositionally biased region" description="Polar residues" evidence="1">
    <location>
        <begin position="24"/>
        <end position="35"/>
    </location>
</feature>
<dbReference type="OrthoDB" id="5399559at2759"/>
<evidence type="ECO:0000313" key="3">
    <source>
        <dbReference type="EMBL" id="PNP37543.1"/>
    </source>
</evidence>
<keyword evidence="5" id="KW-1185">Reference proteome</keyword>
<reference evidence="4 5" key="1">
    <citation type="journal article" date="2016" name="Genome Announc.">
        <title>Draft Whole-Genome Sequence of Trichoderma gamsii T6085, a Promising Biocontrol Agent of Fusarium Head Blight on Wheat.</title>
        <authorList>
            <person name="Baroncelli R."/>
            <person name="Zapparata A."/>
            <person name="Piaggeschi G."/>
            <person name="Sarrocco S."/>
            <person name="Vannacci G."/>
        </authorList>
    </citation>
    <scope>NUCLEOTIDE SEQUENCE [LARGE SCALE GENOMIC DNA]</scope>
    <source>
        <strain evidence="4 5">T6085</strain>
    </source>
</reference>
<proteinExistence type="predicted"/>
<dbReference type="EMBL" id="MTYH01000143">
    <property type="protein sequence ID" value="PNP37543.1"/>
    <property type="molecule type" value="Genomic_DNA"/>
</dbReference>
<evidence type="ECO:0000313" key="4">
    <source>
        <dbReference type="EMBL" id="PON29766.1"/>
    </source>
</evidence>
<dbReference type="Pfam" id="PF26434">
    <property type="entry name" value="YAG7_C"/>
    <property type="match status" value="1"/>
</dbReference>
<feature type="region of interest" description="Disordered" evidence="1">
    <location>
        <begin position="1"/>
        <end position="48"/>
    </location>
</feature>
<dbReference type="InterPro" id="IPR058602">
    <property type="entry name" value="YAG7_dimerisation_dom"/>
</dbReference>
<dbReference type="RefSeq" id="XP_018658086.2">
    <property type="nucleotide sequence ID" value="XM_018808661.2"/>
</dbReference>
<evidence type="ECO:0000256" key="1">
    <source>
        <dbReference type="SAM" id="MobiDB-lite"/>
    </source>
</evidence>
<feature type="domain" description="YAG7-like dimerisation" evidence="2">
    <location>
        <begin position="161"/>
        <end position="244"/>
    </location>
</feature>
<dbReference type="EMBL" id="JPDN02000003">
    <property type="protein sequence ID" value="PON29766.1"/>
    <property type="molecule type" value="Genomic_DNA"/>
</dbReference>
<reference evidence="4" key="3">
    <citation type="submission" date="2017-08" db="EMBL/GenBank/DDBJ databases">
        <title>Trichoderma gamsii strain T6085, whole genome shotgun sequencing project.</title>
        <authorList>
            <person name="Baroncelli R."/>
        </authorList>
    </citation>
    <scope>NUCLEOTIDE SEQUENCE</scope>
    <source>
        <strain evidence="4">T6085</strain>
    </source>
</reference>
<sequence length="437" mass="46944">MAAPATQTTASKSSKKKAAKVQARTESPAPSTESAPTDKVADAQDDAFESPYIKELQKNIRNTAKKLTNAAKLDPVLTQHPGKSLEQLVDERIINTDQKAQIQKRPALQTALAQYEEQLVQYQKIHEQYQARAAADKAEWAKTLEKTKEDALSEVKADFKNSMDSKLLVLSQFLRLAAYRREESQEPESDESQAIEGVLLAIYSGDESAVSAMQKLIEGSSDNIVSVPGDQLQTTYATVKTLAESYTAPSYAEPEAHAAEPVSDPTIANEAATEIEAGDGPLTNGHGHGHAEAEPASNGLANANVADEAANTVAESQWDTSNPDMSISQEWVNIPKPTDAEASVDSSALDAIKPSWADDHPDPAVEATSTAPDAGDGFHQVQRNRGRQDREGSGGRGRGRGEWRGRGYRGDGRGRGRGRGGDRGGAPFRGARRSNES</sequence>
<evidence type="ECO:0000313" key="6">
    <source>
        <dbReference type="Proteomes" id="UP000236546"/>
    </source>
</evidence>